<keyword evidence="3" id="KW-1185">Reference proteome</keyword>
<dbReference type="Pfam" id="PF04326">
    <property type="entry name" value="SLFN_AlbA_2"/>
    <property type="match status" value="1"/>
</dbReference>
<dbReference type="EMBL" id="CP020370">
    <property type="protein sequence ID" value="AUB84254.1"/>
    <property type="molecule type" value="Genomic_DNA"/>
</dbReference>
<protein>
    <submittedName>
        <fullName evidence="2">Transcriptional regulator</fullName>
    </submittedName>
</protein>
<dbReference type="PANTHER" id="PTHR30595">
    <property type="entry name" value="GLPR-RELATED TRANSCRIPTIONAL REPRESSOR"/>
    <property type="match status" value="1"/>
</dbReference>
<dbReference type="Gene3D" id="3.30.565.60">
    <property type="match status" value="1"/>
</dbReference>
<dbReference type="InterPro" id="IPR038461">
    <property type="entry name" value="Schlafen_AlbA_2_dom_sf"/>
</dbReference>
<name>A0A2K8UF93_9GAMM</name>
<dbReference type="KEGG" id="tsy:THSYN_27165"/>
<organism evidence="2 3">
    <name type="scientific">Candidatus Thiodictyon syntrophicum</name>
    <dbReference type="NCBI Taxonomy" id="1166950"/>
    <lineage>
        <taxon>Bacteria</taxon>
        <taxon>Pseudomonadati</taxon>
        <taxon>Pseudomonadota</taxon>
        <taxon>Gammaproteobacteria</taxon>
        <taxon>Chromatiales</taxon>
        <taxon>Chromatiaceae</taxon>
        <taxon>Thiodictyon</taxon>
    </lineage>
</organism>
<dbReference type="InterPro" id="IPR038475">
    <property type="entry name" value="RecG_C_sf"/>
</dbReference>
<evidence type="ECO:0000313" key="2">
    <source>
        <dbReference type="EMBL" id="AUB84254.1"/>
    </source>
</evidence>
<dbReference type="PANTHER" id="PTHR30595:SF6">
    <property type="entry name" value="SCHLAFEN ALBA-2 DOMAIN-CONTAINING PROTEIN"/>
    <property type="match status" value="1"/>
</dbReference>
<evidence type="ECO:0000313" key="3">
    <source>
        <dbReference type="Proteomes" id="UP000232638"/>
    </source>
</evidence>
<sequence length="400" mass="44846">MDWTEVSQRIQAGEDERTELGRFRSWSEKDWLDSVCALANTEGGLVVLGVANDGRIDGVPMDAEEVQERLTNAIHNGLNAPVQARLGRRQEAQGWVHWIEVGRMRGPEPLRHRGRVLVRRGRGNDEPTGSELQELYNTYGLVFTEERVVPGTSADAIAPQAFRDYMQRKGVDLDAEPGMALETDLYNREVLGRDFDGALRATLFGLLCFGKDPQAYPPTRNLWVDLVAYAGTERGAEVLLAGEARGRLDEQVQRAEGWLRALGHGERYVGMERTEQWPVPLAAFRECVVNAVAHRDYSILGSRVLVEVFDDRVVVTSPGALPNHKRPESVLAGGTPRSRNEAIANVLWDLRLMEQRGSGYPRMIRAMRAFNGTVPELEHDKDERWVRVTLRRTAAETPSS</sequence>
<evidence type="ECO:0000259" key="1">
    <source>
        <dbReference type="Pfam" id="PF04326"/>
    </source>
</evidence>
<proteinExistence type="predicted"/>
<dbReference type="Proteomes" id="UP000232638">
    <property type="component" value="Chromosome"/>
</dbReference>
<dbReference type="Pfam" id="PF13749">
    <property type="entry name" value="HATPase_c_4"/>
    <property type="match status" value="1"/>
</dbReference>
<dbReference type="RefSeq" id="WP_100921920.1">
    <property type="nucleotide sequence ID" value="NZ_CP020370.1"/>
</dbReference>
<dbReference type="OrthoDB" id="7593619at2"/>
<dbReference type="AlphaFoldDB" id="A0A2K8UF93"/>
<reference evidence="2 3" key="1">
    <citation type="submission" date="2017-03" db="EMBL/GenBank/DDBJ databases">
        <title>Complete genome sequence of Candidatus 'Thiodictyon syntrophicum' sp. nov. strain Cad16T, a photolithoautotroph purple sulfur bacterium isolated from an alpine meromictic lake.</title>
        <authorList>
            <person name="Luedin S.M."/>
            <person name="Pothier J.F."/>
            <person name="Danza F."/>
            <person name="Storelli N."/>
            <person name="Wittwer M."/>
            <person name="Tonolla M."/>
        </authorList>
    </citation>
    <scope>NUCLEOTIDE SEQUENCE [LARGE SCALE GENOMIC DNA]</scope>
    <source>
        <strain evidence="2 3">Cad16T</strain>
    </source>
</reference>
<dbReference type="Gene3D" id="3.30.950.30">
    <property type="entry name" value="Schlafen, AAA domain"/>
    <property type="match status" value="1"/>
</dbReference>
<feature type="domain" description="Schlafen AlbA-2" evidence="1">
    <location>
        <begin position="14"/>
        <end position="126"/>
    </location>
</feature>
<accession>A0A2K8UF93</accession>
<dbReference type="InterPro" id="IPR007421">
    <property type="entry name" value="Schlafen_AlbA_2_dom"/>
</dbReference>
<gene>
    <name evidence="2" type="ORF">THSYN_27165</name>
</gene>